<feature type="non-terminal residue" evidence="1">
    <location>
        <position position="1"/>
    </location>
</feature>
<organism evidence="1 2">
    <name type="scientific">Linderina macrospora</name>
    <dbReference type="NCBI Taxonomy" id="4868"/>
    <lineage>
        <taxon>Eukaryota</taxon>
        <taxon>Fungi</taxon>
        <taxon>Fungi incertae sedis</taxon>
        <taxon>Zoopagomycota</taxon>
        <taxon>Kickxellomycotina</taxon>
        <taxon>Kickxellomycetes</taxon>
        <taxon>Kickxellales</taxon>
        <taxon>Kickxellaceae</taxon>
        <taxon>Linderina</taxon>
    </lineage>
</organism>
<reference evidence="1" key="1">
    <citation type="submission" date="2022-07" db="EMBL/GenBank/DDBJ databases">
        <title>Phylogenomic reconstructions and comparative analyses of Kickxellomycotina fungi.</title>
        <authorList>
            <person name="Reynolds N.K."/>
            <person name="Stajich J.E."/>
            <person name="Barry K."/>
            <person name="Grigoriev I.V."/>
            <person name="Crous P."/>
            <person name="Smith M.E."/>
        </authorList>
    </citation>
    <scope>NUCLEOTIDE SEQUENCE</scope>
    <source>
        <strain evidence="1">NRRL 5244</strain>
    </source>
</reference>
<keyword evidence="2" id="KW-1185">Reference proteome</keyword>
<name>A0ACC1J3C6_9FUNG</name>
<proteinExistence type="predicted"/>
<protein>
    <submittedName>
        <fullName evidence="1">Uncharacterized protein</fullName>
    </submittedName>
</protein>
<sequence length="86" mass="9816">NVGELDYLTHIIFEVYERKPDVDAAVDREYSLRIGFSPGANCYHVLDMNIDASHALKVLPRRNFTYHIPLDKAIDNLQGLLNDLDS</sequence>
<accession>A0ACC1J3C6</accession>
<comment type="caution">
    <text evidence="1">The sequence shown here is derived from an EMBL/GenBank/DDBJ whole genome shotgun (WGS) entry which is preliminary data.</text>
</comment>
<dbReference type="EMBL" id="JANBPW010004003">
    <property type="protein sequence ID" value="KAJ1936092.1"/>
    <property type="molecule type" value="Genomic_DNA"/>
</dbReference>
<evidence type="ECO:0000313" key="1">
    <source>
        <dbReference type="EMBL" id="KAJ1936092.1"/>
    </source>
</evidence>
<dbReference type="Proteomes" id="UP001150603">
    <property type="component" value="Unassembled WGS sequence"/>
</dbReference>
<evidence type="ECO:0000313" key="2">
    <source>
        <dbReference type="Proteomes" id="UP001150603"/>
    </source>
</evidence>
<gene>
    <name evidence="1" type="ORF">FBU59_005170</name>
</gene>